<feature type="signal peptide" evidence="12">
    <location>
        <begin position="1"/>
        <end position="19"/>
    </location>
</feature>
<dbReference type="InterPro" id="IPR013783">
    <property type="entry name" value="Ig-like_fold"/>
</dbReference>
<evidence type="ECO:0000256" key="1">
    <source>
        <dbReference type="ARBA" id="ARBA00004236"/>
    </source>
</evidence>
<evidence type="ECO:0000256" key="10">
    <source>
        <dbReference type="ARBA" id="ARBA00023319"/>
    </source>
</evidence>
<dbReference type="InterPro" id="IPR050199">
    <property type="entry name" value="IgHV"/>
</dbReference>
<keyword evidence="15" id="KW-1185">Reference proteome</keyword>
<keyword evidence="6" id="KW-0391">Immunity</keyword>
<evidence type="ECO:0000256" key="12">
    <source>
        <dbReference type="SAM" id="SignalP"/>
    </source>
</evidence>
<name>A0AAV7QAK9_PLEWA</name>
<dbReference type="GO" id="GO:0005886">
    <property type="term" value="C:plasma membrane"/>
    <property type="evidence" value="ECO:0007669"/>
    <property type="project" value="UniProtKB-SubCell"/>
</dbReference>
<dbReference type="Gene3D" id="2.60.40.10">
    <property type="entry name" value="Immunoglobulins"/>
    <property type="match status" value="2"/>
</dbReference>
<keyword evidence="10" id="KW-0393">Immunoglobulin domain</keyword>
<keyword evidence="5 12" id="KW-0732">Signal</keyword>
<dbReference type="GO" id="GO:0019814">
    <property type="term" value="C:immunoglobulin complex"/>
    <property type="evidence" value="ECO:0007669"/>
    <property type="project" value="UniProtKB-KW"/>
</dbReference>
<evidence type="ECO:0000313" key="14">
    <source>
        <dbReference type="EMBL" id="KAJ1137461.1"/>
    </source>
</evidence>
<evidence type="ECO:0000256" key="7">
    <source>
        <dbReference type="ARBA" id="ARBA00023130"/>
    </source>
</evidence>
<dbReference type="SMART" id="SM00409">
    <property type="entry name" value="IG"/>
    <property type="match status" value="2"/>
</dbReference>
<dbReference type="PROSITE" id="PS50835">
    <property type="entry name" value="IG_LIKE"/>
    <property type="match status" value="2"/>
</dbReference>
<feature type="domain" description="Ig-like" evidence="13">
    <location>
        <begin position="11"/>
        <end position="133"/>
    </location>
</feature>
<keyword evidence="3" id="KW-1003">Cell membrane</keyword>
<evidence type="ECO:0000256" key="6">
    <source>
        <dbReference type="ARBA" id="ARBA00022859"/>
    </source>
</evidence>
<feature type="domain" description="Ig-like" evidence="13">
    <location>
        <begin position="165"/>
        <end position="260"/>
    </location>
</feature>
<keyword evidence="9" id="KW-1015">Disulfide bond</keyword>
<dbReference type="FunFam" id="2.60.40.10:FF:001072">
    <property type="entry name" value="Immunoglobulin heavy variable V1-24"/>
    <property type="match status" value="1"/>
</dbReference>
<dbReference type="InterPro" id="IPR007110">
    <property type="entry name" value="Ig-like_dom"/>
</dbReference>
<keyword evidence="11" id="KW-1280">Immunoglobulin</keyword>
<dbReference type="InterPro" id="IPR036179">
    <property type="entry name" value="Ig-like_dom_sf"/>
</dbReference>
<dbReference type="GO" id="GO:0002250">
    <property type="term" value="P:adaptive immune response"/>
    <property type="evidence" value="ECO:0007669"/>
    <property type="project" value="UniProtKB-KW"/>
</dbReference>
<dbReference type="AlphaFoldDB" id="A0AAV7QAK9"/>
<sequence>MKTLFTFMVLPALFSRVSTDVQLVQSASQTVAPGASVKLSCNILTFTGYWIDWVRQAPGRGLEWIGRIHPDEKTINYGSSFSGRFILSRVNSQSRVYLLVNGLKTEDTGVYYCARDHSDRSKRAARLEPRTVENNMEKLDHASKGTSETMKLFLILVFACSSRAQSVQLIQSGAEVKKPGESVTMSCKTSGFTMSSFWMNWVRQAPGKGLEWVGVIKGDGSALYSSSVQGRCTISRTNSEGMLYLQISSLKTEDTGTYYCARDTLTDTSSKPFQKDPVPGGQ</sequence>
<evidence type="ECO:0000256" key="4">
    <source>
        <dbReference type="ARBA" id="ARBA00022525"/>
    </source>
</evidence>
<dbReference type="EMBL" id="JANPWB010000010">
    <property type="protein sequence ID" value="KAJ1137461.1"/>
    <property type="molecule type" value="Genomic_DNA"/>
</dbReference>
<dbReference type="InterPro" id="IPR013106">
    <property type="entry name" value="Ig_V-set"/>
</dbReference>
<evidence type="ECO:0000256" key="9">
    <source>
        <dbReference type="ARBA" id="ARBA00023157"/>
    </source>
</evidence>
<dbReference type="InterPro" id="IPR003598">
    <property type="entry name" value="Ig_sub2"/>
</dbReference>
<comment type="caution">
    <text evidence="14">The sequence shown here is derived from an EMBL/GenBank/DDBJ whole genome shotgun (WGS) entry which is preliminary data.</text>
</comment>
<accession>A0AAV7QAK9</accession>
<keyword evidence="7" id="KW-1064">Adaptive immunity</keyword>
<dbReference type="SUPFAM" id="SSF48726">
    <property type="entry name" value="Immunoglobulin"/>
    <property type="match status" value="2"/>
</dbReference>
<dbReference type="Proteomes" id="UP001066276">
    <property type="component" value="Chromosome 6"/>
</dbReference>
<evidence type="ECO:0000256" key="5">
    <source>
        <dbReference type="ARBA" id="ARBA00022729"/>
    </source>
</evidence>
<feature type="chain" id="PRO_5043989573" description="Ig-like domain-containing protein" evidence="12">
    <location>
        <begin position="20"/>
        <end position="282"/>
    </location>
</feature>
<evidence type="ECO:0000259" key="13">
    <source>
        <dbReference type="PROSITE" id="PS50835"/>
    </source>
</evidence>
<protein>
    <recommendedName>
        <fullName evidence="13">Ig-like domain-containing protein</fullName>
    </recommendedName>
</protein>
<dbReference type="SMART" id="SM00408">
    <property type="entry name" value="IGc2"/>
    <property type="match status" value="2"/>
</dbReference>
<dbReference type="InterPro" id="IPR003599">
    <property type="entry name" value="Ig_sub"/>
</dbReference>
<dbReference type="SMART" id="SM00406">
    <property type="entry name" value="IGv"/>
    <property type="match status" value="2"/>
</dbReference>
<organism evidence="14 15">
    <name type="scientific">Pleurodeles waltl</name>
    <name type="common">Iberian ribbed newt</name>
    <dbReference type="NCBI Taxonomy" id="8319"/>
    <lineage>
        <taxon>Eukaryota</taxon>
        <taxon>Metazoa</taxon>
        <taxon>Chordata</taxon>
        <taxon>Craniata</taxon>
        <taxon>Vertebrata</taxon>
        <taxon>Euteleostomi</taxon>
        <taxon>Amphibia</taxon>
        <taxon>Batrachia</taxon>
        <taxon>Caudata</taxon>
        <taxon>Salamandroidea</taxon>
        <taxon>Salamandridae</taxon>
        <taxon>Pleurodelinae</taxon>
        <taxon>Pleurodeles</taxon>
    </lineage>
</organism>
<keyword evidence="8" id="KW-0472">Membrane</keyword>
<proteinExistence type="predicted"/>
<dbReference type="PANTHER" id="PTHR23266">
    <property type="entry name" value="IMMUNOGLOBULIN HEAVY CHAIN"/>
    <property type="match status" value="1"/>
</dbReference>
<evidence type="ECO:0000256" key="3">
    <source>
        <dbReference type="ARBA" id="ARBA00022475"/>
    </source>
</evidence>
<reference evidence="14" key="1">
    <citation type="journal article" date="2022" name="bioRxiv">
        <title>Sequencing and chromosome-scale assembly of the giantPleurodeles waltlgenome.</title>
        <authorList>
            <person name="Brown T."/>
            <person name="Elewa A."/>
            <person name="Iarovenko S."/>
            <person name="Subramanian E."/>
            <person name="Araus A.J."/>
            <person name="Petzold A."/>
            <person name="Susuki M."/>
            <person name="Suzuki K.-i.T."/>
            <person name="Hayashi T."/>
            <person name="Toyoda A."/>
            <person name="Oliveira C."/>
            <person name="Osipova E."/>
            <person name="Leigh N.D."/>
            <person name="Simon A."/>
            <person name="Yun M.H."/>
        </authorList>
    </citation>
    <scope>NUCLEOTIDE SEQUENCE</scope>
    <source>
        <strain evidence="14">20211129_DDA</strain>
        <tissue evidence="14">Liver</tissue>
    </source>
</reference>
<comment type="subcellular location">
    <subcellularLocation>
        <location evidence="1">Cell membrane</location>
    </subcellularLocation>
    <subcellularLocation>
        <location evidence="2">Secreted</location>
    </subcellularLocation>
</comment>
<evidence type="ECO:0000256" key="2">
    <source>
        <dbReference type="ARBA" id="ARBA00004613"/>
    </source>
</evidence>
<dbReference type="Pfam" id="PF07686">
    <property type="entry name" value="V-set"/>
    <property type="match status" value="2"/>
</dbReference>
<dbReference type="GO" id="GO:0005576">
    <property type="term" value="C:extracellular region"/>
    <property type="evidence" value="ECO:0007669"/>
    <property type="project" value="UniProtKB-SubCell"/>
</dbReference>
<keyword evidence="4" id="KW-0964">Secreted</keyword>
<evidence type="ECO:0000256" key="11">
    <source>
        <dbReference type="ARBA" id="ARBA00043265"/>
    </source>
</evidence>
<gene>
    <name evidence="14" type="ORF">NDU88_003859</name>
</gene>
<evidence type="ECO:0000256" key="8">
    <source>
        <dbReference type="ARBA" id="ARBA00023136"/>
    </source>
</evidence>
<evidence type="ECO:0000313" key="15">
    <source>
        <dbReference type="Proteomes" id="UP001066276"/>
    </source>
</evidence>